<proteinExistence type="predicted"/>
<accession>A0ABT3TLL6</accession>
<feature type="domain" description="SnoaL-like" evidence="1">
    <location>
        <begin position="12"/>
        <end position="137"/>
    </location>
</feature>
<dbReference type="InterPro" id="IPR037401">
    <property type="entry name" value="SnoaL-like"/>
</dbReference>
<dbReference type="Gene3D" id="3.10.450.50">
    <property type="match status" value="1"/>
</dbReference>
<dbReference type="Proteomes" id="UP001143362">
    <property type="component" value="Unassembled WGS sequence"/>
</dbReference>
<dbReference type="EMBL" id="SHNN01000003">
    <property type="protein sequence ID" value="MCX2982304.1"/>
    <property type="molecule type" value="Genomic_DNA"/>
</dbReference>
<evidence type="ECO:0000313" key="2">
    <source>
        <dbReference type="EMBL" id="MCX2982304.1"/>
    </source>
</evidence>
<comment type="caution">
    <text evidence="2">The sequence shown here is derived from an EMBL/GenBank/DDBJ whole genome shotgun (WGS) entry which is preliminary data.</text>
</comment>
<sequence length="161" mass="17968">MEEENVMAAAPTLEDCHAIQQILYRYCEIVDALDWDAMDEVFSENTVGIYNGMEVDGLATLISSGKHNMSRNTVAATQHNISNPRVSIVGDQMRCISNYYAVHFGAGSFADKVCSMWGVYDDTFQRTADGWRIVRRDYTSTAIQGDERMLFAGEAATWDAS</sequence>
<organism evidence="2 3">
    <name type="scientific">Candidatus Litorirhabdus singularis</name>
    <dbReference type="NCBI Taxonomy" id="2518993"/>
    <lineage>
        <taxon>Bacteria</taxon>
        <taxon>Pseudomonadati</taxon>
        <taxon>Pseudomonadota</taxon>
        <taxon>Gammaproteobacteria</taxon>
        <taxon>Cellvibrionales</taxon>
        <taxon>Halieaceae</taxon>
        <taxon>Candidatus Litorirhabdus</taxon>
    </lineage>
</organism>
<dbReference type="SUPFAM" id="SSF54427">
    <property type="entry name" value="NTF2-like"/>
    <property type="match status" value="1"/>
</dbReference>
<keyword evidence="3" id="KW-1185">Reference proteome</keyword>
<dbReference type="InterPro" id="IPR032710">
    <property type="entry name" value="NTF2-like_dom_sf"/>
</dbReference>
<evidence type="ECO:0000259" key="1">
    <source>
        <dbReference type="Pfam" id="PF13577"/>
    </source>
</evidence>
<evidence type="ECO:0000313" key="3">
    <source>
        <dbReference type="Proteomes" id="UP001143362"/>
    </source>
</evidence>
<protein>
    <submittedName>
        <fullName evidence="2">Nuclear transport factor 2 family protein</fullName>
    </submittedName>
</protein>
<gene>
    <name evidence="2" type="ORF">EYC98_15685</name>
</gene>
<name>A0ABT3TLL6_9GAMM</name>
<dbReference type="Pfam" id="PF13577">
    <property type="entry name" value="SnoaL_4"/>
    <property type="match status" value="1"/>
</dbReference>
<reference evidence="2" key="1">
    <citation type="submission" date="2019-02" db="EMBL/GenBank/DDBJ databases">
        <authorList>
            <person name="Li S.-H."/>
        </authorList>
    </citation>
    <scope>NUCLEOTIDE SEQUENCE</scope>
    <source>
        <strain evidence="2">IMCC14734</strain>
    </source>
</reference>